<geneLocation type="mitochondrion" evidence="2"/>
<evidence type="ECO:0000256" key="1">
    <source>
        <dbReference type="SAM" id="Phobius"/>
    </source>
</evidence>
<feature type="transmembrane region" description="Helical" evidence="1">
    <location>
        <begin position="16"/>
        <end position="40"/>
    </location>
</feature>
<sequence>MQWSLWRLLSPLPKQFLLYLIFAFWNWELGFVLPVINYICNYANQPNNLGAYFRWESSHSVPQLLILLGGGTGFTGYAYSAAGYATGTTG</sequence>
<keyword evidence="2" id="KW-0496">Mitochondrion</keyword>
<evidence type="ECO:0000313" key="2">
    <source>
        <dbReference type="EMBL" id="KUM47354.1"/>
    </source>
</evidence>
<name>A0A101LXU9_PICGL</name>
<dbReference type="EMBL" id="LKAM01000007">
    <property type="protein sequence ID" value="KUM47354.1"/>
    <property type="molecule type" value="Genomic_DNA"/>
</dbReference>
<keyword evidence="1" id="KW-0812">Transmembrane</keyword>
<keyword evidence="1" id="KW-0472">Membrane</keyword>
<accession>A0A101LXU9</accession>
<organism evidence="2">
    <name type="scientific">Picea glauca</name>
    <name type="common">White spruce</name>
    <name type="synonym">Pinus glauca</name>
    <dbReference type="NCBI Taxonomy" id="3330"/>
    <lineage>
        <taxon>Eukaryota</taxon>
        <taxon>Viridiplantae</taxon>
        <taxon>Streptophyta</taxon>
        <taxon>Embryophyta</taxon>
        <taxon>Tracheophyta</taxon>
        <taxon>Spermatophyta</taxon>
        <taxon>Pinopsida</taxon>
        <taxon>Pinidae</taxon>
        <taxon>Conifers I</taxon>
        <taxon>Pinales</taxon>
        <taxon>Pinaceae</taxon>
        <taxon>Picea</taxon>
    </lineage>
</organism>
<proteinExistence type="predicted"/>
<comment type="caution">
    <text evidence="2">The sequence shown here is derived from an EMBL/GenBank/DDBJ whole genome shotgun (WGS) entry which is preliminary data.</text>
</comment>
<keyword evidence="1" id="KW-1133">Transmembrane helix</keyword>
<dbReference type="AlphaFoldDB" id="A0A101LXU9"/>
<feature type="transmembrane region" description="Helical" evidence="1">
    <location>
        <begin position="61"/>
        <end position="80"/>
    </location>
</feature>
<reference evidence="2" key="1">
    <citation type="journal article" date="2015" name="Genome Biol. Evol.">
        <title>Organellar Genomes of White Spruce (Picea glauca): Assembly and Annotation.</title>
        <authorList>
            <person name="Jackman S.D."/>
            <person name="Warren R.L."/>
            <person name="Gibb E.A."/>
            <person name="Vandervalk B.P."/>
            <person name="Mohamadi H."/>
            <person name="Chu J."/>
            <person name="Raymond A."/>
            <person name="Pleasance S."/>
            <person name="Coope R."/>
            <person name="Wildung M.R."/>
            <person name="Ritland C.E."/>
            <person name="Bousquet J."/>
            <person name="Jones S.J."/>
            <person name="Bohlmann J."/>
            <person name="Birol I."/>
        </authorList>
    </citation>
    <scope>NUCLEOTIDE SEQUENCE [LARGE SCALE GENOMIC DNA]</scope>
    <source>
        <tissue evidence="2">Flushing bud</tissue>
    </source>
</reference>
<gene>
    <name evidence="2" type="ORF">ABT39_MTgene5539</name>
</gene>
<protein>
    <submittedName>
        <fullName evidence="2">Uncharacterized protein</fullName>
    </submittedName>
</protein>